<keyword evidence="6 7" id="KW-0472">Membrane</keyword>
<keyword evidence="1 7" id="KW-0813">Transport</keyword>
<dbReference type="AlphaFoldDB" id="A0A1A5JUN6"/>
<gene>
    <name evidence="7" type="primary">potA</name>
    <name evidence="9" type="ORF">BAE39_05745</name>
</gene>
<comment type="caution">
    <text evidence="9">The sequence shown here is derived from an EMBL/GenBank/DDBJ whole genome shotgun (WGS) entry which is preliminary data.</text>
</comment>
<dbReference type="Gene3D" id="2.40.50.100">
    <property type="match status" value="1"/>
</dbReference>
<organism evidence="9 10">
    <name type="scientific">Rhizobium loti</name>
    <name type="common">Mesorhizobium loti</name>
    <dbReference type="NCBI Taxonomy" id="381"/>
    <lineage>
        <taxon>Bacteria</taxon>
        <taxon>Pseudomonadati</taxon>
        <taxon>Pseudomonadota</taxon>
        <taxon>Alphaproteobacteria</taxon>
        <taxon>Hyphomicrobiales</taxon>
        <taxon>Phyllobacteriaceae</taxon>
        <taxon>Mesorhizobium</taxon>
    </lineage>
</organism>
<evidence type="ECO:0000256" key="6">
    <source>
        <dbReference type="ARBA" id="ARBA00023136"/>
    </source>
</evidence>
<dbReference type="GO" id="GO:0043190">
    <property type="term" value="C:ATP-binding cassette (ABC) transporter complex"/>
    <property type="evidence" value="ECO:0007669"/>
    <property type="project" value="InterPro"/>
</dbReference>
<keyword evidence="2 7" id="KW-1003">Cell membrane</keyword>
<comment type="subunit">
    <text evidence="7">The complex is composed of two ATP-binding proteins (PotA), two transmembrane proteins (PotB and PotC) and a solute-binding protein (PotD).</text>
</comment>
<dbReference type="GO" id="GO:0016887">
    <property type="term" value="F:ATP hydrolysis activity"/>
    <property type="evidence" value="ECO:0007669"/>
    <property type="project" value="InterPro"/>
</dbReference>
<dbReference type="PANTHER" id="PTHR42781">
    <property type="entry name" value="SPERMIDINE/PUTRESCINE IMPORT ATP-BINDING PROTEIN POTA"/>
    <property type="match status" value="1"/>
</dbReference>
<dbReference type="InterPro" id="IPR008995">
    <property type="entry name" value="Mo/tungstate-bd_C_term_dom"/>
</dbReference>
<evidence type="ECO:0000256" key="1">
    <source>
        <dbReference type="ARBA" id="ARBA00022448"/>
    </source>
</evidence>
<dbReference type="InterPro" id="IPR050093">
    <property type="entry name" value="ABC_SmlMolc_Importer"/>
</dbReference>
<evidence type="ECO:0000313" key="10">
    <source>
        <dbReference type="Proteomes" id="UP000093748"/>
    </source>
</evidence>
<comment type="catalytic activity">
    <reaction evidence="7">
        <text>ATP + H2O + polyamine-[polyamine-binding protein]Side 1 = ADP + phosphate + polyamineSide 2 + [polyamine-binding protein]Side 1.</text>
        <dbReference type="EC" id="7.6.2.11"/>
    </reaction>
</comment>
<dbReference type="Proteomes" id="UP000093748">
    <property type="component" value="Unassembled WGS sequence"/>
</dbReference>
<dbReference type="InterPro" id="IPR012340">
    <property type="entry name" value="NA-bd_OB-fold"/>
</dbReference>
<dbReference type="SUPFAM" id="SSF52540">
    <property type="entry name" value="P-loop containing nucleoside triphosphate hydrolases"/>
    <property type="match status" value="1"/>
</dbReference>
<dbReference type="InterPro" id="IPR017871">
    <property type="entry name" value="ABC_transporter-like_CS"/>
</dbReference>
<dbReference type="InterPro" id="IPR005893">
    <property type="entry name" value="PotA-like"/>
</dbReference>
<dbReference type="PROSITE" id="PS00211">
    <property type="entry name" value="ABC_TRANSPORTER_1"/>
    <property type="match status" value="1"/>
</dbReference>
<dbReference type="GO" id="GO:0015417">
    <property type="term" value="F:ABC-type polyamine transporter activity"/>
    <property type="evidence" value="ECO:0007669"/>
    <property type="project" value="UniProtKB-EC"/>
</dbReference>
<accession>A0A1A5JUN6</accession>
<evidence type="ECO:0000256" key="4">
    <source>
        <dbReference type="ARBA" id="ARBA00022840"/>
    </source>
</evidence>
<dbReference type="Gene3D" id="3.40.50.300">
    <property type="entry name" value="P-loop containing nucleotide triphosphate hydrolases"/>
    <property type="match status" value="1"/>
</dbReference>
<dbReference type="GeneID" id="66681337"/>
<dbReference type="SMART" id="SM00382">
    <property type="entry name" value="AAA"/>
    <property type="match status" value="1"/>
</dbReference>
<dbReference type="InterPro" id="IPR003439">
    <property type="entry name" value="ABC_transporter-like_ATP-bd"/>
</dbReference>
<dbReference type="SUPFAM" id="SSF50331">
    <property type="entry name" value="MOP-like"/>
    <property type="match status" value="1"/>
</dbReference>
<keyword evidence="5 7" id="KW-1278">Translocase</keyword>
<evidence type="ECO:0000256" key="7">
    <source>
        <dbReference type="RuleBase" id="RU364083"/>
    </source>
</evidence>
<evidence type="ECO:0000259" key="8">
    <source>
        <dbReference type="PROSITE" id="PS50893"/>
    </source>
</evidence>
<name>A0A1A5JUN6_RHILI</name>
<dbReference type="FunFam" id="3.40.50.300:FF:000133">
    <property type="entry name" value="Spermidine/putrescine import ATP-binding protein PotA"/>
    <property type="match status" value="1"/>
</dbReference>
<comment type="function">
    <text evidence="7">Part of the ABC transporter complex PotABCD involved in spermidine/putrescine import. Responsible for energy coupling to the transport system.</text>
</comment>
<dbReference type="GO" id="GO:0005524">
    <property type="term" value="F:ATP binding"/>
    <property type="evidence" value="ECO:0007669"/>
    <property type="project" value="UniProtKB-KW"/>
</dbReference>
<keyword evidence="4 7" id="KW-0067">ATP-binding</keyword>
<reference evidence="10" key="1">
    <citation type="submission" date="2016-06" db="EMBL/GenBank/DDBJ databases">
        <title>NZP2037 Pacbio-Illumina hybrid assembly.</title>
        <authorList>
            <person name="Ramsay J.P."/>
        </authorList>
    </citation>
    <scope>NUCLEOTIDE SEQUENCE [LARGE SCALE GENOMIC DNA]</scope>
    <source>
        <strain evidence="10">R7ANS::ICEMlSym2042</strain>
    </source>
</reference>
<evidence type="ECO:0000256" key="3">
    <source>
        <dbReference type="ARBA" id="ARBA00022741"/>
    </source>
</evidence>
<dbReference type="PROSITE" id="PS50893">
    <property type="entry name" value="ABC_TRANSPORTER_2"/>
    <property type="match status" value="1"/>
</dbReference>
<feature type="domain" description="ABC transporter" evidence="8">
    <location>
        <begin position="8"/>
        <end position="238"/>
    </location>
</feature>
<dbReference type="EC" id="7.6.2.11" evidence="7"/>
<dbReference type="OrthoDB" id="9802264at2"/>
<dbReference type="Pfam" id="PF08402">
    <property type="entry name" value="TOBE_2"/>
    <property type="match status" value="1"/>
</dbReference>
<dbReference type="GO" id="GO:0015847">
    <property type="term" value="P:putrescine transport"/>
    <property type="evidence" value="ECO:0007669"/>
    <property type="project" value="UniProtKB-ARBA"/>
</dbReference>
<dbReference type="Pfam" id="PF00005">
    <property type="entry name" value="ABC_tran"/>
    <property type="match status" value="1"/>
</dbReference>
<proteinExistence type="inferred from homology"/>
<dbReference type="EMBL" id="LZTJ01000001">
    <property type="protein sequence ID" value="OBP83020.1"/>
    <property type="molecule type" value="Genomic_DNA"/>
</dbReference>
<dbReference type="RefSeq" id="WP_032932193.1">
    <property type="nucleotide sequence ID" value="NZ_LZTH01000034.1"/>
</dbReference>
<sequence length="357" mass="39051">MSEPRTLLAIDHVSKNFGRVTAVDAISLDIRENEFFALLGPSGCGKTTLLRMLAGFETPSDGRILLDGKDIARTPPNKRPVNLMFQSYALFPHMSVRANVSYGLEMERLPAKEIRSRVDAILATTELVPFADRKPEQLSGGQKQRVALARALVKRPRLLLLDEPLGALDKKLRGAMQLELKRLQHEVGITFVIVTHDQEESLVMADRMAVLKDGKLLQCDTPHAVYEHPADRFVADFIGVMNFIPGKTSADGVLAANGARIAGKVPATLTPGASAVASVRPERIRLFPSSETANRTTGTVEALAYHGLDLQLHVRTPLSPKPFLVRVTADAADRRPVSSADRVELGWDAADVRIFAE</sequence>
<dbReference type="Gene3D" id="2.40.50.140">
    <property type="entry name" value="Nucleic acid-binding proteins"/>
    <property type="match status" value="1"/>
</dbReference>
<dbReference type="NCBIfam" id="TIGR01187">
    <property type="entry name" value="potA"/>
    <property type="match status" value="1"/>
</dbReference>
<comment type="similarity">
    <text evidence="7">Belongs to the ABC transporter superfamily. Spermidine/putrescine importer (TC 3.A.1.11.1) family.</text>
</comment>
<dbReference type="InterPro" id="IPR003593">
    <property type="entry name" value="AAA+_ATPase"/>
</dbReference>
<keyword evidence="3 7" id="KW-0547">Nucleotide-binding</keyword>
<dbReference type="InterPro" id="IPR013611">
    <property type="entry name" value="Transp-assoc_OB_typ2"/>
</dbReference>
<evidence type="ECO:0000256" key="2">
    <source>
        <dbReference type="ARBA" id="ARBA00022475"/>
    </source>
</evidence>
<dbReference type="PANTHER" id="PTHR42781:SF4">
    <property type="entry name" value="SPERMIDINE_PUTRESCINE IMPORT ATP-BINDING PROTEIN POTA"/>
    <property type="match status" value="1"/>
</dbReference>
<dbReference type="InterPro" id="IPR027417">
    <property type="entry name" value="P-loop_NTPase"/>
</dbReference>
<protein>
    <recommendedName>
        <fullName evidence="7">Spermidine/putrescine import ATP-binding protein PotA</fullName>
        <ecNumber evidence="7">7.6.2.11</ecNumber>
    </recommendedName>
</protein>
<evidence type="ECO:0000256" key="5">
    <source>
        <dbReference type="ARBA" id="ARBA00022967"/>
    </source>
</evidence>
<evidence type="ECO:0000313" key="9">
    <source>
        <dbReference type="EMBL" id="OBP83020.1"/>
    </source>
</evidence>